<organism evidence="1 2">
    <name type="scientific">Diabrotica balteata</name>
    <name type="common">Banded cucumber beetle</name>
    <dbReference type="NCBI Taxonomy" id="107213"/>
    <lineage>
        <taxon>Eukaryota</taxon>
        <taxon>Metazoa</taxon>
        <taxon>Ecdysozoa</taxon>
        <taxon>Arthropoda</taxon>
        <taxon>Hexapoda</taxon>
        <taxon>Insecta</taxon>
        <taxon>Pterygota</taxon>
        <taxon>Neoptera</taxon>
        <taxon>Endopterygota</taxon>
        <taxon>Coleoptera</taxon>
        <taxon>Polyphaga</taxon>
        <taxon>Cucujiformia</taxon>
        <taxon>Chrysomeloidea</taxon>
        <taxon>Chrysomelidae</taxon>
        <taxon>Galerucinae</taxon>
        <taxon>Diabroticina</taxon>
        <taxon>Diabroticites</taxon>
        <taxon>Diabrotica</taxon>
    </lineage>
</organism>
<gene>
    <name evidence="1" type="ORF">DIABBA_LOCUS844</name>
</gene>
<name>A0A9N9SL24_DIABA</name>
<dbReference type="AlphaFoldDB" id="A0A9N9SL24"/>
<accession>A0A9N9SL24</accession>
<dbReference type="Proteomes" id="UP001153709">
    <property type="component" value="Chromosome 1"/>
</dbReference>
<keyword evidence="2" id="KW-1185">Reference proteome</keyword>
<dbReference type="EMBL" id="OU898276">
    <property type="protein sequence ID" value="CAG9826759.1"/>
    <property type="molecule type" value="Genomic_DNA"/>
</dbReference>
<sequence>MIVNKFLDLRIRTDLPSETMDTIQNNHFLKISSSEKEPIKLKFGIDQLLSNETLPKDNLPKGITKPTPTIAIPCSDCVSSIYRCCKVGSSGCSQISDIPEYLAGHIFGTSSATGGLYHATD</sequence>
<reference evidence="1" key="1">
    <citation type="submission" date="2022-01" db="EMBL/GenBank/DDBJ databases">
        <authorList>
            <person name="King R."/>
        </authorList>
    </citation>
    <scope>NUCLEOTIDE SEQUENCE</scope>
</reference>
<proteinExistence type="predicted"/>
<dbReference type="OrthoDB" id="6159439at2759"/>
<protein>
    <submittedName>
        <fullName evidence="1">Uncharacterized protein</fullName>
    </submittedName>
</protein>
<evidence type="ECO:0000313" key="1">
    <source>
        <dbReference type="EMBL" id="CAG9826759.1"/>
    </source>
</evidence>
<evidence type="ECO:0000313" key="2">
    <source>
        <dbReference type="Proteomes" id="UP001153709"/>
    </source>
</evidence>